<dbReference type="RefSeq" id="WP_184306401.1">
    <property type="nucleotide sequence ID" value="NZ_JACHXU010000014.1"/>
</dbReference>
<keyword evidence="5" id="KW-1185">Reference proteome</keyword>
<evidence type="ECO:0000259" key="3">
    <source>
        <dbReference type="Pfam" id="PF25917"/>
    </source>
</evidence>
<dbReference type="Pfam" id="PF25917">
    <property type="entry name" value="BSH_RND"/>
    <property type="match status" value="1"/>
</dbReference>
<dbReference type="Gene3D" id="2.40.50.100">
    <property type="match status" value="1"/>
</dbReference>
<feature type="domain" description="Multidrug resistance protein MdtA-like barrel-sandwich hybrid" evidence="3">
    <location>
        <begin position="94"/>
        <end position="272"/>
    </location>
</feature>
<organism evidence="4 5">
    <name type="scientific">Aporhodopirellula rubra</name>
    <dbReference type="NCBI Taxonomy" id="980271"/>
    <lineage>
        <taxon>Bacteria</taxon>
        <taxon>Pseudomonadati</taxon>
        <taxon>Planctomycetota</taxon>
        <taxon>Planctomycetia</taxon>
        <taxon>Pirellulales</taxon>
        <taxon>Pirellulaceae</taxon>
        <taxon>Aporhodopirellula</taxon>
    </lineage>
</organism>
<reference evidence="4 5" key="1">
    <citation type="submission" date="2020-08" db="EMBL/GenBank/DDBJ databases">
        <title>Genomic Encyclopedia of Type Strains, Phase III (KMG-III): the genomes of soil and plant-associated and newly described type strains.</title>
        <authorList>
            <person name="Whitman W."/>
        </authorList>
    </citation>
    <scope>NUCLEOTIDE SEQUENCE [LARGE SCALE GENOMIC DNA]</scope>
    <source>
        <strain evidence="4 5">CECT 8075</strain>
    </source>
</reference>
<dbReference type="GO" id="GO:1990281">
    <property type="term" value="C:efflux pump complex"/>
    <property type="evidence" value="ECO:0007669"/>
    <property type="project" value="TreeGrafter"/>
</dbReference>
<dbReference type="EMBL" id="JACHXU010000014">
    <property type="protein sequence ID" value="MBB3208162.1"/>
    <property type="molecule type" value="Genomic_DNA"/>
</dbReference>
<accession>A0A7W5H650</accession>
<evidence type="ECO:0000256" key="2">
    <source>
        <dbReference type="SAM" id="Phobius"/>
    </source>
</evidence>
<name>A0A7W5H650_9BACT</name>
<dbReference type="InterPro" id="IPR058625">
    <property type="entry name" value="MdtA-like_BSH"/>
</dbReference>
<dbReference type="Gene3D" id="1.10.287.470">
    <property type="entry name" value="Helix hairpin bin"/>
    <property type="match status" value="1"/>
</dbReference>
<dbReference type="PANTHER" id="PTHR30469">
    <property type="entry name" value="MULTIDRUG RESISTANCE PROTEIN MDTA"/>
    <property type="match status" value="1"/>
</dbReference>
<feature type="region of interest" description="Disordered" evidence="1">
    <location>
        <begin position="450"/>
        <end position="501"/>
    </location>
</feature>
<keyword evidence="2" id="KW-0472">Membrane</keyword>
<feature type="region of interest" description="Disordered" evidence="1">
    <location>
        <begin position="1"/>
        <end position="20"/>
    </location>
</feature>
<evidence type="ECO:0000313" key="5">
    <source>
        <dbReference type="Proteomes" id="UP000536179"/>
    </source>
</evidence>
<proteinExistence type="predicted"/>
<evidence type="ECO:0000256" key="1">
    <source>
        <dbReference type="SAM" id="MobiDB-lite"/>
    </source>
</evidence>
<feature type="transmembrane region" description="Helical" evidence="2">
    <location>
        <begin position="27"/>
        <end position="48"/>
    </location>
</feature>
<evidence type="ECO:0000313" key="4">
    <source>
        <dbReference type="EMBL" id="MBB3208162.1"/>
    </source>
</evidence>
<dbReference type="Proteomes" id="UP000536179">
    <property type="component" value="Unassembled WGS sequence"/>
</dbReference>
<feature type="compositionally biased region" description="Polar residues" evidence="1">
    <location>
        <begin position="472"/>
        <end position="494"/>
    </location>
</feature>
<protein>
    <submittedName>
        <fullName evidence="4">Multidrug efflux pump subunit AcrA (Membrane-fusion protein)</fullName>
    </submittedName>
</protein>
<gene>
    <name evidence="4" type="ORF">FHS27_003989</name>
</gene>
<dbReference type="AlphaFoldDB" id="A0A7W5H650"/>
<dbReference type="SUPFAM" id="SSF111369">
    <property type="entry name" value="HlyD-like secretion proteins"/>
    <property type="match status" value="1"/>
</dbReference>
<sequence length="501" mass="53758">MSETTEPASNDSPAPASGTPSRNVVSIVVNVIVSVAVLAACLFGYTLLGERQRPQRSKPKKSAVTVVTTEALTPHKGPVQIEANGVVVPFREIRLATEVAGRIIEQSDNLRAGRMVEAGEVLIRLDPIEYELEVERLRAQAAQEASEIVAADVGIENTGQLTLLAEQQLRIATEERERVASLVKRQAASVAEVDVAKRAELSARAALVELQNRRRELVASKQLIVDKQALTATALKRAELDLARCTVKSPIRGIVVASTVEEQSFVATGTTFVTIEDTSAVEVRTNLTSDQMIWIWSSRGRVSLAGSAGVEIPHVPAMITTEFGAEIFSWPAVLERIDGAGIDPGTRTYPCLFRVDVPESVRSSTESRRLTRGLFVAVSIAADPDRVLYQLPEHAIRPGNRVWLNIDGKLSIVPVTLVSRSDSTVIVELSQPTTATKSFETADVIVSPISDPTEGMAVGTPSEQKPLGAAQMSGTSEATTLTNDRGTADEPTTSGDEKVQG</sequence>
<comment type="caution">
    <text evidence="4">The sequence shown here is derived from an EMBL/GenBank/DDBJ whole genome shotgun (WGS) entry which is preliminary data.</text>
</comment>
<dbReference type="GO" id="GO:0015562">
    <property type="term" value="F:efflux transmembrane transporter activity"/>
    <property type="evidence" value="ECO:0007669"/>
    <property type="project" value="TreeGrafter"/>
</dbReference>
<dbReference type="Gene3D" id="2.40.30.170">
    <property type="match status" value="1"/>
</dbReference>
<keyword evidence="2" id="KW-0812">Transmembrane</keyword>
<keyword evidence="2" id="KW-1133">Transmembrane helix</keyword>